<gene>
    <name evidence="3" type="ORF">ACFQPB_14625</name>
</gene>
<evidence type="ECO:0000313" key="3">
    <source>
        <dbReference type="EMBL" id="MFC7410099.1"/>
    </source>
</evidence>
<feature type="domain" description="Solute-binding protein family 3/N-terminal" evidence="2">
    <location>
        <begin position="42"/>
        <end position="269"/>
    </location>
</feature>
<dbReference type="Gene3D" id="3.40.190.10">
    <property type="entry name" value="Periplasmic binding protein-like II"/>
    <property type="match status" value="2"/>
</dbReference>
<dbReference type="EMBL" id="JBHTCA010000011">
    <property type="protein sequence ID" value="MFC7410099.1"/>
    <property type="molecule type" value="Genomic_DNA"/>
</dbReference>
<keyword evidence="4" id="KW-1185">Reference proteome</keyword>
<evidence type="ECO:0000259" key="2">
    <source>
        <dbReference type="SMART" id="SM00062"/>
    </source>
</evidence>
<dbReference type="Proteomes" id="UP001596501">
    <property type="component" value="Unassembled WGS sequence"/>
</dbReference>
<comment type="caution">
    <text evidence="3">The sequence shown here is derived from an EMBL/GenBank/DDBJ whole genome shotgun (WGS) entry which is preliminary data.</text>
</comment>
<dbReference type="Pfam" id="PF00497">
    <property type="entry name" value="SBP_bac_3"/>
    <property type="match status" value="1"/>
</dbReference>
<reference evidence="4" key="1">
    <citation type="journal article" date="2019" name="Int. J. Syst. Evol. Microbiol.">
        <title>The Global Catalogue of Microorganisms (GCM) 10K type strain sequencing project: providing services to taxonomists for standard genome sequencing and annotation.</title>
        <authorList>
            <consortium name="The Broad Institute Genomics Platform"/>
            <consortium name="The Broad Institute Genome Sequencing Center for Infectious Disease"/>
            <person name="Wu L."/>
            <person name="Ma J."/>
        </authorList>
    </citation>
    <scope>NUCLEOTIDE SEQUENCE [LARGE SCALE GENOMIC DNA]</scope>
    <source>
        <strain evidence="4">CGMCC 1.12371</strain>
    </source>
</reference>
<dbReference type="SUPFAM" id="SSF53850">
    <property type="entry name" value="Periplasmic binding protein-like II"/>
    <property type="match status" value="1"/>
</dbReference>
<dbReference type="SMART" id="SM00062">
    <property type="entry name" value="PBPb"/>
    <property type="match status" value="1"/>
</dbReference>
<name>A0ABW2QLX2_9BURK</name>
<proteinExistence type="predicted"/>
<dbReference type="PANTHER" id="PTHR35936:SF6">
    <property type="entry name" value="AMINO ACID ABC TRANSPORTER SUBSTRATE-BINDING PAAT FAMILY PROTEIN"/>
    <property type="match status" value="1"/>
</dbReference>
<accession>A0ABW2QLX2</accession>
<organism evidence="3 4">
    <name type="scientific">Hydrogenophaga atypica</name>
    <dbReference type="NCBI Taxonomy" id="249409"/>
    <lineage>
        <taxon>Bacteria</taxon>
        <taxon>Pseudomonadati</taxon>
        <taxon>Pseudomonadota</taxon>
        <taxon>Betaproteobacteria</taxon>
        <taxon>Burkholderiales</taxon>
        <taxon>Comamonadaceae</taxon>
        <taxon>Hydrogenophaga</taxon>
    </lineage>
</organism>
<dbReference type="InterPro" id="IPR001638">
    <property type="entry name" value="Solute-binding_3/MltF_N"/>
</dbReference>
<dbReference type="PANTHER" id="PTHR35936">
    <property type="entry name" value="MEMBRANE-BOUND LYTIC MUREIN TRANSGLYCOSYLASE F"/>
    <property type="match status" value="1"/>
</dbReference>
<sequence>MRLGAWVWASLATAVAGVVAGVVVVRSVAADPEAEPPANTTVSVIGVEDDWPPFAWVDGPGQPPRGYAVEVVRLVFRNMGVPVELVVMPFGRCMHETRIGKIAGCFNSVFSDDIRKDYALHSTPLFNEPLAVLARAAAPRQTIDANGLEGRTVGFVQGYQYPGWFKNNKAIVRVSAASDSALLLMLERGRIELAVTGATVAAWRLQTNPELRNVKVRMVGQVSNDGFGVAFSKQHPHGEVLRKGFDQELLKLQATDGLRELQRKHLPLLSQ</sequence>
<dbReference type="RefSeq" id="WP_382224688.1">
    <property type="nucleotide sequence ID" value="NZ_JBHTCA010000011.1"/>
</dbReference>
<evidence type="ECO:0000256" key="1">
    <source>
        <dbReference type="ARBA" id="ARBA00022729"/>
    </source>
</evidence>
<keyword evidence="1" id="KW-0732">Signal</keyword>
<evidence type="ECO:0000313" key="4">
    <source>
        <dbReference type="Proteomes" id="UP001596501"/>
    </source>
</evidence>
<protein>
    <submittedName>
        <fullName evidence="3">Substrate-binding periplasmic protein</fullName>
    </submittedName>
</protein>